<sequence>MDISHSYEFGIAQTQWRWKDYSNIFPTISGNTPNSS</sequence>
<dbReference type="Proteomes" id="UP001234989">
    <property type="component" value="Chromosome 6"/>
</dbReference>
<accession>A0AAF0R856</accession>
<gene>
    <name evidence="1" type="ORF">MTR67_026674</name>
</gene>
<organism evidence="1 2">
    <name type="scientific">Solanum verrucosum</name>
    <dbReference type="NCBI Taxonomy" id="315347"/>
    <lineage>
        <taxon>Eukaryota</taxon>
        <taxon>Viridiplantae</taxon>
        <taxon>Streptophyta</taxon>
        <taxon>Embryophyta</taxon>
        <taxon>Tracheophyta</taxon>
        <taxon>Spermatophyta</taxon>
        <taxon>Magnoliopsida</taxon>
        <taxon>eudicotyledons</taxon>
        <taxon>Gunneridae</taxon>
        <taxon>Pentapetalae</taxon>
        <taxon>asterids</taxon>
        <taxon>lamiids</taxon>
        <taxon>Solanales</taxon>
        <taxon>Solanaceae</taxon>
        <taxon>Solanoideae</taxon>
        <taxon>Solaneae</taxon>
        <taxon>Solanum</taxon>
    </lineage>
</organism>
<name>A0AAF0R856_SOLVR</name>
<keyword evidence="2" id="KW-1185">Reference proteome</keyword>
<proteinExistence type="predicted"/>
<evidence type="ECO:0000313" key="2">
    <source>
        <dbReference type="Proteomes" id="UP001234989"/>
    </source>
</evidence>
<evidence type="ECO:0000313" key="1">
    <source>
        <dbReference type="EMBL" id="WMV33289.1"/>
    </source>
</evidence>
<dbReference type="AlphaFoldDB" id="A0AAF0R856"/>
<protein>
    <submittedName>
        <fullName evidence="1">Uncharacterized protein</fullName>
    </submittedName>
</protein>
<dbReference type="EMBL" id="CP133617">
    <property type="protein sequence ID" value="WMV33289.1"/>
    <property type="molecule type" value="Genomic_DNA"/>
</dbReference>
<reference evidence="1" key="1">
    <citation type="submission" date="2023-08" db="EMBL/GenBank/DDBJ databases">
        <title>A de novo genome assembly of Solanum verrucosum Schlechtendal, a Mexican diploid species geographically isolated from the other diploid A-genome species in potato relatives.</title>
        <authorList>
            <person name="Hosaka K."/>
        </authorList>
    </citation>
    <scope>NUCLEOTIDE SEQUENCE</scope>
    <source>
        <tissue evidence="1">Young leaves</tissue>
    </source>
</reference>